<organism evidence="1">
    <name type="scientific">marine sediment metagenome</name>
    <dbReference type="NCBI Taxonomy" id="412755"/>
    <lineage>
        <taxon>unclassified sequences</taxon>
        <taxon>metagenomes</taxon>
        <taxon>ecological metagenomes</taxon>
    </lineage>
</organism>
<evidence type="ECO:0000313" key="1">
    <source>
        <dbReference type="EMBL" id="GAH69455.1"/>
    </source>
</evidence>
<sequence length="126" mass="14602">SLWKEEEDKFKNSSKYFARICKILSIAEHYSYERRAITLKEIHPLSIQVNLDTGVANGVLVVRNDEECADLLYRILTNSLKFTIKHIDEKNKGVTILEENISGSPFRAVTDNEKLTNSFWNFYLNS</sequence>
<comment type="caution">
    <text evidence="1">The sequence shown here is derived from an EMBL/GenBank/DDBJ whole genome shotgun (WGS) entry which is preliminary data.</text>
</comment>
<name>X1IJP0_9ZZZZ</name>
<dbReference type="AlphaFoldDB" id="X1IJP0"/>
<reference evidence="1" key="1">
    <citation type="journal article" date="2014" name="Front. Microbiol.">
        <title>High frequency of phylogenetically diverse reductive dehalogenase-homologous genes in deep subseafloor sedimentary metagenomes.</title>
        <authorList>
            <person name="Kawai M."/>
            <person name="Futagami T."/>
            <person name="Toyoda A."/>
            <person name="Takaki Y."/>
            <person name="Nishi S."/>
            <person name="Hori S."/>
            <person name="Arai W."/>
            <person name="Tsubouchi T."/>
            <person name="Morono Y."/>
            <person name="Uchiyama I."/>
            <person name="Ito T."/>
            <person name="Fujiyama A."/>
            <person name="Inagaki F."/>
            <person name="Takami H."/>
        </authorList>
    </citation>
    <scope>NUCLEOTIDE SEQUENCE</scope>
    <source>
        <strain evidence="1">Expedition CK06-06</strain>
    </source>
</reference>
<dbReference type="EMBL" id="BARU01027017">
    <property type="protein sequence ID" value="GAH69455.1"/>
    <property type="molecule type" value="Genomic_DNA"/>
</dbReference>
<protein>
    <submittedName>
        <fullName evidence="1">Uncharacterized protein</fullName>
    </submittedName>
</protein>
<feature type="non-terminal residue" evidence="1">
    <location>
        <position position="1"/>
    </location>
</feature>
<accession>X1IJP0</accession>
<gene>
    <name evidence="1" type="ORF">S03H2_43326</name>
</gene>
<proteinExistence type="predicted"/>